<comment type="caution">
    <text evidence="2">The sequence shown here is derived from an EMBL/GenBank/DDBJ whole genome shotgun (WGS) entry which is preliminary data.</text>
</comment>
<sequence length="122" mass="13160">MWPTQHLNTKACAKADPVKNSFRNTSLSPLFRSTDENKGYNSSALWETVIDANLVGRDPGGPVGLGFPWVARSSAGLRRALADSAAIDLPVGLDERTTPAEVKGVTSQEPPRCELRGGRLRD</sequence>
<protein>
    <submittedName>
        <fullName evidence="2">Uncharacterized protein</fullName>
    </submittedName>
</protein>
<gene>
    <name evidence="2" type="ORF">SKAU_G00166280</name>
</gene>
<proteinExistence type="predicted"/>
<dbReference type="AlphaFoldDB" id="A0A9Q1FJN6"/>
<dbReference type="EMBL" id="JAINUF010000005">
    <property type="protein sequence ID" value="KAJ8360103.1"/>
    <property type="molecule type" value="Genomic_DNA"/>
</dbReference>
<dbReference type="Proteomes" id="UP001152622">
    <property type="component" value="Chromosome 5"/>
</dbReference>
<organism evidence="2 3">
    <name type="scientific">Synaphobranchus kaupii</name>
    <name type="common">Kaup's arrowtooth eel</name>
    <dbReference type="NCBI Taxonomy" id="118154"/>
    <lineage>
        <taxon>Eukaryota</taxon>
        <taxon>Metazoa</taxon>
        <taxon>Chordata</taxon>
        <taxon>Craniata</taxon>
        <taxon>Vertebrata</taxon>
        <taxon>Euteleostomi</taxon>
        <taxon>Actinopterygii</taxon>
        <taxon>Neopterygii</taxon>
        <taxon>Teleostei</taxon>
        <taxon>Anguilliformes</taxon>
        <taxon>Synaphobranchidae</taxon>
        <taxon>Synaphobranchus</taxon>
    </lineage>
</organism>
<accession>A0A9Q1FJN6</accession>
<evidence type="ECO:0000256" key="1">
    <source>
        <dbReference type="SAM" id="MobiDB-lite"/>
    </source>
</evidence>
<evidence type="ECO:0000313" key="2">
    <source>
        <dbReference type="EMBL" id="KAJ8360103.1"/>
    </source>
</evidence>
<evidence type="ECO:0000313" key="3">
    <source>
        <dbReference type="Proteomes" id="UP001152622"/>
    </source>
</evidence>
<feature type="compositionally biased region" description="Basic and acidic residues" evidence="1">
    <location>
        <begin position="111"/>
        <end position="122"/>
    </location>
</feature>
<name>A0A9Q1FJN6_SYNKA</name>
<reference evidence="2" key="1">
    <citation type="journal article" date="2023" name="Science">
        <title>Genome structures resolve the early diversification of teleost fishes.</title>
        <authorList>
            <person name="Parey E."/>
            <person name="Louis A."/>
            <person name="Montfort J."/>
            <person name="Bouchez O."/>
            <person name="Roques C."/>
            <person name="Iampietro C."/>
            <person name="Lluch J."/>
            <person name="Castinel A."/>
            <person name="Donnadieu C."/>
            <person name="Desvignes T."/>
            <person name="Floi Bucao C."/>
            <person name="Jouanno E."/>
            <person name="Wen M."/>
            <person name="Mejri S."/>
            <person name="Dirks R."/>
            <person name="Jansen H."/>
            <person name="Henkel C."/>
            <person name="Chen W.J."/>
            <person name="Zahm M."/>
            <person name="Cabau C."/>
            <person name="Klopp C."/>
            <person name="Thompson A.W."/>
            <person name="Robinson-Rechavi M."/>
            <person name="Braasch I."/>
            <person name="Lecointre G."/>
            <person name="Bobe J."/>
            <person name="Postlethwait J.H."/>
            <person name="Berthelot C."/>
            <person name="Roest Crollius H."/>
            <person name="Guiguen Y."/>
        </authorList>
    </citation>
    <scope>NUCLEOTIDE SEQUENCE</scope>
    <source>
        <strain evidence="2">WJC10195</strain>
    </source>
</reference>
<keyword evidence="3" id="KW-1185">Reference proteome</keyword>
<feature type="region of interest" description="Disordered" evidence="1">
    <location>
        <begin position="98"/>
        <end position="122"/>
    </location>
</feature>